<evidence type="ECO:0000313" key="2">
    <source>
        <dbReference type="WBParaSite" id="RSKR_0000161000.1"/>
    </source>
</evidence>
<evidence type="ECO:0000313" key="1">
    <source>
        <dbReference type="Proteomes" id="UP000095286"/>
    </source>
</evidence>
<dbReference type="WBParaSite" id="RSKR_0000161000.1">
    <property type="protein sequence ID" value="RSKR_0000161000.1"/>
    <property type="gene ID" value="RSKR_0000161000"/>
</dbReference>
<reference evidence="2" key="1">
    <citation type="submission" date="2016-11" db="UniProtKB">
        <authorList>
            <consortium name="WormBaseParasite"/>
        </authorList>
    </citation>
    <scope>IDENTIFICATION</scope>
    <source>
        <strain evidence="2">KR3021</strain>
    </source>
</reference>
<name>A0AC35TKC2_9BILA</name>
<sequence>MSSPADGKNIVLSQTASSVNYEQLLVRGGIIAAGLIGLGVFIKTSPTFARFNHIKKIPQSFIRNEIEMKGVVKDVNTFGTIKIEHQPLVRIPFITSTKSITPLNVKLAGIELTKEGLTFLTKDLNLVNKPITFKVVKNTTNDSDCVDVDMIIKKGILGRTNLNQDFVRRGYAKIPSPADQDHVQALGQNPAYSRLVTKLLMSEKVADKRGLGVWERESWIESVKSVPAQSYGIMKASPIVKLAILFATLLKDAGCLTINLLRQLYYICASTSVYLAKGYRKFGEGVSAVSSGYGNAKKKLQQ</sequence>
<proteinExistence type="predicted"/>
<dbReference type="Proteomes" id="UP000095286">
    <property type="component" value="Unplaced"/>
</dbReference>
<protein>
    <submittedName>
        <fullName evidence="2">Protein C3orf33</fullName>
    </submittedName>
</protein>
<organism evidence="1 2">
    <name type="scientific">Rhabditophanes sp. KR3021</name>
    <dbReference type="NCBI Taxonomy" id="114890"/>
    <lineage>
        <taxon>Eukaryota</taxon>
        <taxon>Metazoa</taxon>
        <taxon>Ecdysozoa</taxon>
        <taxon>Nematoda</taxon>
        <taxon>Chromadorea</taxon>
        <taxon>Rhabditida</taxon>
        <taxon>Tylenchina</taxon>
        <taxon>Panagrolaimomorpha</taxon>
        <taxon>Strongyloidoidea</taxon>
        <taxon>Alloionematidae</taxon>
        <taxon>Rhabditophanes</taxon>
    </lineage>
</organism>
<accession>A0AC35TKC2</accession>